<dbReference type="Proteomes" id="UP001295794">
    <property type="component" value="Unassembled WGS sequence"/>
</dbReference>
<keyword evidence="2" id="KW-1185">Reference proteome</keyword>
<dbReference type="EMBL" id="CAVNYO010000118">
    <property type="protein sequence ID" value="CAK5267265.1"/>
    <property type="molecule type" value="Genomic_DNA"/>
</dbReference>
<reference evidence="1" key="1">
    <citation type="submission" date="2023-11" db="EMBL/GenBank/DDBJ databases">
        <authorList>
            <person name="De Vega J J."/>
            <person name="De Vega J J."/>
        </authorList>
    </citation>
    <scope>NUCLEOTIDE SEQUENCE</scope>
</reference>
<dbReference type="Gene3D" id="3.30.710.10">
    <property type="entry name" value="Potassium Channel Kv1.1, Chain A"/>
    <property type="match status" value="1"/>
</dbReference>
<gene>
    <name evidence="1" type="ORF">MYCIT1_LOCUS9630</name>
</gene>
<organism evidence="1 2">
    <name type="scientific">Mycena citricolor</name>
    <dbReference type="NCBI Taxonomy" id="2018698"/>
    <lineage>
        <taxon>Eukaryota</taxon>
        <taxon>Fungi</taxon>
        <taxon>Dikarya</taxon>
        <taxon>Basidiomycota</taxon>
        <taxon>Agaricomycotina</taxon>
        <taxon>Agaricomycetes</taxon>
        <taxon>Agaricomycetidae</taxon>
        <taxon>Agaricales</taxon>
        <taxon>Marasmiineae</taxon>
        <taxon>Mycenaceae</taxon>
        <taxon>Mycena</taxon>
    </lineage>
</organism>
<dbReference type="AlphaFoldDB" id="A0AAD2JXF1"/>
<comment type="caution">
    <text evidence="1">The sequence shown here is derived from an EMBL/GenBank/DDBJ whole genome shotgun (WGS) entry which is preliminary data.</text>
</comment>
<evidence type="ECO:0008006" key="3">
    <source>
        <dbReference type="Google" id="ProtNLM"/>
    </source>
</evidence>
<sequence>MTVTSQPLDNEPRHEKYYLDPIIFKACCVEDQLFKVPRYHFERNSEIFQDTFSLPVPGNDDAEGSSDEHPFVLEGIEKVDFACLLNVLYPLDIPQILTSTTTDEWISVLKLSTLWRFLDARDLAIKQLNHRVTAVRRVVLARDYHVADWLRRGFTELATRGEGLDQEDVEQLGYTDAVRLYQIREDAIKTATSHKVRYGYEDSRFQDANVEDTFVEDFELADMLSRSYAKIRRLSASTFVKITAHGSVCVQPHLSYGRRIEKEADACTRLSSTIPFRSTSSYARHCHTGPSDGNIDFLAPFVECLADVKDRQESAVEQEERRFT</sequence>
<accession>A0AAD2JXF1</accession>
<evidence type="ECO:0000313" key="2">
    <source>
        <dbReference type="Proteomes" id="UP001295794"/>
    </source>
</evidence>
<dbReference type="InterPro" id="IPR011333">
    <property type="entry name" value="SKP1/BTB/POZ_sf"/>
</dbReference>
<proteinExistence type="predicted"/>
<protein>
    <recommendedName>
        <fullName evidence="3">BTB domain-containing protein</fullName>
    </recommendedName>
</protein>
<evidence type="ECO:0000313" key="1">
    <source>
        <dbReference type="EMBL" id="CAK5267265.1"/>
    </source>
</evidence>
<name>A0AAD2JXF1_9AGAR</name>